<sequence length="191" mass="19440">MLTQNILLAFALSTVGLAQQDIDNNDIPTQCSVVCSGLVQLTQTCDEQNNNDDNDRNYLNCVCNSTGVSAQLPLCEACVATFDNDGRDTDVNDLLTSCSFSTTTFNPSSSYASTSISAALTQITSTNTVSTTTANPTGGSSGLSSVLSSTTGTETTGSVTGQSTNAAQTMGPKVVGAGLGLGMLGAAFGMM</sequence>
<evidence type="ECO:0008006" key="5">
    <source>
        <dbReference type="Google" id="ProtNLM"/>
    </source>
</evidence>
<feature type="signal peptide" evidence="2">
    <location>
        <begin position="1"/>
        <end position="18"/>
    </location>
</feature>
<gene>
    <name evidence="3" type="ORF">K505DRAFT_416545</name>
</gene>
<evidence type="ECO:0000313" key="4">
    <source>
        <dbReference type="Proteomes" id="UP000799757"/>
    </source>
</evidence>
<dbReference type="OrthoDB" id="4843554at2759"/>
<feature type="chain" id="PRO_5025627540" description="GPI anchored protein" evidence="2">
    <location>
        <begin position="19"/>
        <end position="191"/>
    </location>
</feature>
<feature type="compositionally biased region" description="Low complexity" evidence="1">
    <location>
        <begin position="129"/>
        <end position="164"/>
    </location>
</feature>
<organism evidence="3 4">
    <name type="scientific">Melanomma pulvis-pyrius CBS 109.77</name>
    <dbReference type="NCBI Taxonomy" id="1314802"/>
    <lineage>
        <taxon>Eukaryota</taxon>
        <taxon>Fungi</taxon>
        <taxon>Dikarya</taxon>
        <taxon>Ascomycota</taxon>
        <taxon>Pezizomycotina</taxon>
        <taxon>Dothideomycetes</taxon>
        <taxon>Pleosporomycetidae</taxon>
        <taxon>Pleosporales</taxon>
        <taxon>Melanommataceae</taxon>
        <taxon>Melanomma</taxon>
    </lineage>
</organism>
<protein>
    <recommendedName>
        <fullName evidence="5">GPI anchored protein</fullName>
    </recommendedName>
</protein>
<name>A0A6A6XFV0_9PLEO</name>
<evidence type="ECO:0000256" key="2">
    <source>
        <dbReference type="SAM" id="SignalP"/>
    </source>
</evidence>
<feature type="region of interest" description="Disordered" evidence="1">
    <location>
        <begin position="129"/>
        <end position="166"/>
    </location>
</feature>
<proteinExistence type="predicted"/>
<keyword evidence="4" id="KW-1185">Reference proteome</keyword>
<reference evidence="3" key="1">
    <citation type="journal article" date="2020" name="Stud. Mycol.">
        <title>101 Dothideomycetes genomes: a test case for predicting lifestyles and emergence of pathogens.</title>
        <authorList>
            <person name="Haridas S."/>
            <person name="Albert R."/>
            <person name="Binder M."/>
            <person name="Bloem J."/>
            <person name="Labutti K."/>
            <person name="Salamov A."/>
            <person name="Andreopoulos B."/>
            <person name="Baker S."/>
            <person name="Barry K."/>
            <person name="Bills G."/>
            <person name="Bluhm B."/>
            <person name="Cannon C."/>
            <person name="Castanera R."/>
            <person name="Culley D."/>
            <person name="Daum C."/>
            <person name="Ezra D."/>
            <person name="Gonzalez J."/>
            <person name="Henrissat B."/>
            <person name="Kuo A."/>
            <person name="Liang C."/>
            <person name="Lipzen A."/>
            <person name="Lutzoni F."/>
            <person name="Magnuson J."/>
            <person name="Mondo S."/>
            <person name="Nolan M."/>
            <person name="Ohm R."/>
            <person name="Pangilinan J."/>
            <person name="Park H.-J."/>
            <person name="Ramirez L."/>
            <person name="Alfaro M."/>
            <person name="Sun H."/>
            <person name="Tritt A."/>
            <person name="Yoshinaga Y."/>
            <person name="Zwiers L.-H."/>
            <person name="Turgeon B."/>
            <person name="Goodwin S."/>
            <person name="Spatafora J."/>
            <person name="Crous P."/>
            <person name="Grigoriev I."/>
        </authorList>
    </citation>
    <scope>NUCLEOTIDE SEQUENCE</scope>
    <source>
        <strain evidence="3">CBS 109.77</strain>
    </source>
</reference>
<keyword evidence="2" id="KW-0732">Signal</keyword>
<dbReference type="Proteomes" id="UP000799757">
    <property type="component" value="Unassembled WGS sequence"/>
</dbReference>
<evidence type="ECO:0000313" key="3">
    <source>
        <dbReference type="EMBL" id="KAF2795316.1"/>
    </source>
</evidence>
<accession>A0A6A6XFV0</accession>
<dbReference type="AlphaFoldDB" id="A0A6A6XFV0"/>
<dbReference type="EMBL" id="MU001863">
    <property type="protein sequence ID" value="KAF2795316.1"/>
    <property type="molecule type" value="Genomic_DNA"/>
</dbReference>
<evidence type="ECO:0000256" key="1">
    <source>
        <dbReference type="SAM" id="MobiDB-lite"/>
    </source>
</evidence>